<dbReference type="GO" id="GO:0005524">
    <property type="term" value="F:ATP binding"/>
    <property type="evidence" value="ECO:0007669"/>
    <property type="project" value="UniProtKB-KW"/>
</dbReference>
<evidence type="ECO:0000256" key="2">
    <source>
        <dbReference type="ARBA" id="ARBA00022840"/>
    </source>
</evidence>
<dbReference type="CDD" id="cd00009">
    <property type="entry name" value="AAA"/>
    <property type="match status" value="1"/>
</dbReference>
<dbReference type="SUPFAM" id="SSF46689">
    <property type="entry name" value="Homeodomain-like"/>
    <property type="match status" value="1"/>
</dbReference>
<dbReference type="STRING" id="1322246.BN4_20340"/>
<dbReference type="Pfam" id="PF02954">
    <property type="entry name" value="HTH_8"/>
    <property type="match status" value="1"/>
</dbReference>
<dbReference type="InterPro" id="IPR035965">
    <property type="entry name" value="PAS-like_dom_sf"/>
</dbReference>
<dbReference type="SUPFAM" id="SSF52540">
    <property type="entry name" value="P-loop containing nucleoside triphosphate hydrolases"/>
    <property type="match status" value="1"/>
</dbReference>
<dbReference type="InterPro" id="IPR013767">
    <property type="entry name" value="PAS_fold"/>
</dbReference>
<dbReference type="EMBL" id="FO203427">
    <property type="protein sequence ID" value="CCH50402.1"/>
    <property type="molecule type" value="Genomic_DNA"/>
</dbReference>
<keyword evidence="1" id="KW-0547">Nucleotide-binding</keyword>
<dbReference type="InterPro" id="IPR002078">
    <property type="entry name" value="Sigma_54_int"/>
</dbReference>
<evidence type="ECO:0000256" key="1">
    <source>
        <dbReference type="ARBA" id="ARBA00022741"/>
    </source>
</evidence>
<gene>
    <name evidence="8" type="ordered locus">BN4_20340</name>
</gene>
<dbReference type="KEGG" id="dpi:BN4_20340"/>
<protein>
    <submittedName>
        <fullName evidence="8">PAS modulated sigma54 specific transcriptional regulator, Fis family</fullName>
    </submittedName>
</protein>
<reference evidence="8 9" key="1">
    <citation type="journal article" date="2013" name="PLoS ONE">
        <title>The first genomic and proteomic characterization of a deep-sea sulfate reducer: insights into the piezophilic lifestyle of Desulfovibrio piezophilus.</title>
        <authorList>
            <person name="Pradel N."/>
            <person name="Ji B."/>
            <person name="Gimenez G."/>
            <person name="Talla E."/>
            <person name="Lenoble P."/>
            <person name="Garel M."/>
            <person name="Tamburini C."/>
            <person name="Fourquet P."/>
            <person name="Lebrun R."/>
            <person name="Bertin P."/>
            <person name="Denis Y."/>
            <person name="Pophillat M."/>
            <person name="Barbe V."/>
            <person name="Ollivier B."/>
            <person name="Dolla A."/>
        </authorList>
    </citation>
    <scope>NUCLEOTIDE SEQUENCE [LARGE SCALE GENOMIC DNA]</scope>
    <source>
        <strain evidence="9">DSM 10523 / SB164P1</strain>
    </source>
</reference>
<dbReference type="Gene3D" id="1.10.8.60">
    <property type="match status" value="1"/>
</dbReference>
<dbReference type="PROSITE" id="PS00688">
    <property type="entry name" value="SIGMA54_INTERACT_3"/>
    <property type="match status" value="1"/>
</dbReference>
<dbReference type="PRINTS" id="PR01590">
    <property type="entry name" value="HTHFIS"/>
</dbReference>
<dbReference type="SUPFAM" id="SSF55785">
    <property type="entry name" value="PYP-like sensor domain (PAS domain)"/>
    <property type="match status" value="1"/>
</dbReference>
<keyword evidence="9" id="KW-1185">Reference proteome</keyword>
<dbReference type="eggNOG" id="COG3829">
    <property type="taxonomic scope" value="Bacteria"/>
</dbReference>
<evidence type="ECO:0000259" key="7">
    <source>
        <dbReference type="PROSITE" id="PS50112"/>
    </source>
</evidence>
<dbReference type="AlphaFoldDB" id="M1WU96"/>
<dbReference type="PROSITE" id="PS50045">
    <property type="entry name" value="SIGMA54_INTERACT_4"/>
    <property type="match status" value="1"/>
</dbReference>
<keyword evidence="2" id="KW-0067">ATP-binding</keyword>
<name>M1WU96_PSEP2</name>
<dbReference type="PROSITE" id="PS00675">
    <property type="entry name" value="SIGMA54_INTERACT_1"/>
    <property type="match status" value="1"/>
</dbReference>
<evidence type="ECO:0000256" key="3">
    <source>
        <dbReference type="ARBA" id="ARBA00023015"/>
    </source>
</evidence>
<dbReference type="OrthoDB" id="9763792at2"/>
<sequence length="466" mass="51885">MLLSDPTLMPPITDEKGLVAIMDQLPIGVAVMDTRGTLRLVNKAYETITGINKKQSQGLQCLHALRCDYCVNGCPVMSGWSGYTEKKIEANLINRARERIFVSLTVSPIIDEKGEMTGIVETITPGSPHPLDETSGCVFGLGELVGRSPQVRKIFSMTPAIAQTDSPVLISGETGTGKDMLAEEIHNESERSDGPFIKVNCGALPPTLLESEFFGHIKHSLPGADHDKPGRLRMAHGGTLFVAEIGDLPISVQTKLLSYMDDHVVYPVGSAKGMRTDVRIMAATQYDLDKLVRQKEFRQDLLYRLNVIRLHLPPLRERGDDIFLLQDHFLKMFQNRFGKSVEGFSKNAQKLLESYAYPGNVRELKNLIEYAVNFCDGKLIRMRHLPGYMLHGTGLPKDLTTTPSTSHHANGEAGSRSIPPERWEDVQRKMILDALVKTGGKKRRAAELLGWGRSTLWRKMKHFGIE</sequence>
<proteinExistence type="predicted"/>
<dbReference type="InterPro" id="IPR058031">
    <property type="entry name" value="AAA_lid_NorR"/>
</dbReference>
<feature type="domain" description="PAS" evidence="7">
    <location>
        <begin position="14"/>
        <end position="58"/>
    </location>
</feature>
<dbReference type="PANTHER" id="PTHR32071">
    <property type="entry name" value="TRANSCRIPTIONAL REGULATORY PROTEIN"/>
    <property type="match status" value="1"/>
</dbReference>
<dbReference type="GO" id="GO:0043565">
    <property type="term" value="F:sequence-specific DNA binding"/>
    <property type="evidence" value="ECO:0007669"/>
    <property type="project" value="InterPro"/>
</dbReference>
<dbReference type="PROSITE" id="PS50112">
    <property type="entry name" value="PAS"/>
    <property type="match status" value="1"/>
</dbReference>
<evidence type="ECO:0000259" key="6">
    <source>
        <dbReference type="PROSITE" id="PS50045"/>
    </source>
</evidence>
<dbReference type="RefSeq" id="WP_015416444.1">
    <property type="nucleotide sequence ID" value="NC_020409.1"/>
</dbReference>
<dbReference type="Pfam" id="PF00158">
    <property type="entry name" value="Sigma54_activat"/>
    <property type="match status" value="1"/>
</dbReference>
<dbReference type="GO" id="GO:0006355">
    <property type="term" value="P:regulation of DNA-templated transcription"/>
    <property type="evidence" value="ECO:0007669"/>
    <property type="project" value="InterPro"/>
</dbReference>
<dbReference type="InterPro" id="IPR025944">
    <property type="entry name" value="Sigma_54_int_dom_CS"/>
</dbReference>
<dbReference type="InterPro" id="IPR000014">
    <property type="entry name" value="PAS"/>
</dbReference>
<evidence type="ECO:0000256" key="5">
    <source>
        <dbReference type="SAM" id="MobiDB-lite"/>
    </source>
</evidence>
<feature type="region of interest" description="Disordered" evidence="5">
    <location>
        <begin position="396"/>
        <end position="419"/>
    </location>
</feature>
<feature type="compositionally biased region" description="Polar residues" evidence="5">
    <location>
        <begin position="399"/>
        <end position="408"/>
    </location>
</feature>
<dbReference type="InterPro" id="IPR025662">
    <property type="entry name" value="Sigma_54_int_dom_ATP-bd_1"/>
</dbReference>
<dbReference type="Gene3D" id="3.30.450.20">
    <property type="entry name" value="PAS domain"/>
    <property type="match status" value="1"/>
</dbReference>
<evidence type="ECO:0000256" key="4">
    <source>
        <dbReference type="ARBA" id="ARBA00023163"/>
    </source>
</evidence>
<keyword evidence="4" id="KW-0804">Transcription</keyword>
<dbReference type="InterPro" id="IPR009057">
    <property type="entry name" value="Homeodomain-like_sf"/>
</dbReference>
<dbReference type="Gene3D" id="3.40.50.300">
    <property type="entry name" value="P-loop containing nucleotide triphosphate hydrolases"/>
    <property type="match status" value="1"/>
</dbReference>
<dbReference type="FunFam" id="3.40.50.300:FF:000006">
    <property type="entry name" value="DNA-binding transcriptional regulator NtrC"/>
    <property type="match status" value="1"/>
</dbReference>
<dbReference type="HOGENOM" id="CLU_000445_8_1_7"/>
<feature type="domain" description="Sigma-54 factor interaction" evidence="6">
    <location>
        <begin position="144"/>
        <end position="373"/>
    </location>
</feature>
<organism evidence="8 9">
    <name type="scientific">Pseudodesulfovibrio piezophilus (strain DSM 21447 / JCM 15486 / C1TLV30)</name>
    <name type="common">Desulfovibrio piezophilus</name>
    <dbReference type="NCBI Taxonomy" id="1322246"/>
    <lineage>
        <taxon>Bacteria</taxon>
        <taxon>Pseudomonadati</taxon>
        <taxon>Thermodesulfobacteriota</taxon>
        <taxon>Desulfovibrionia</taxon>
        <taxon>Desulfovibrionales</taxon>
        <taxon>Desulfovibrionaceae</taxon>
    </lineage>
</organism>
<dbReference type="InterPro" id="IPR027417">
    <property type="entry name" value="P-loop_NTPase"/>
</dbReference>
<evidence type="ECO:0000313" key="8">
    <source>
        <dbReference type="EMBL" id="CCH50402.1"/>
    </source>
</evidence>
<dbReference type="PANTHER" id="PTHR32071:SF81">
    <property type="entry name" value="PROPIONATE CATABOLISM OPERON REGULATORY PROTEIN"/>
    <property type="match status" value="1"/>
</dbReference>
<dbReference type="BioCyc" id="DPIE1322246:BN4_RS15945-MONOMER"/>
<evidence type="ECO:0000313" key="9">
    <source>
        <dbReference type="Proteomes" id="UP000011724"/>
    </source>
</evidence>
<accession>M1WU96</accession>
<dbReference type="Gene3D" id="1.10.10.60">
    <property type="entry name" value="Homeodomain-like"/>
    <property type="match status" value="1"/>
</dbReference>
<reference evidence="9" key="2">
    <citation type="journal article" date="2013" name="Stand. Genomic Sci.">
        <title>Complete genome sequence of Desulfocapsa sulfexigens, a marine deltaproteobacterium specialized in disproportionating inorganic sulfur compounds.</title>
        <authorList>
            <person name="Finster K.W."/>
            <person name="Kjeldsen K.U."/>
            <person name="Kube M."/>
            <person name="Reinhardt R."/>
            <person name="Mussmann M."/>
            <person name="Amann R."/>
            <person name="Schreiber L."/>
        </authorList>
    </citation>
    <scope>NUCLEOTIDE SEQUENCE [LARGE SCALE GENOMIC DNA]</scope>
    <source>
        <strain evidence="9">DSM 10523 / SB164P1</strain>
    </source>
</reference>
<dbReference type="InterPro" id="IPR003593">
    <property type="entry name" value="AAA+_ATPase"/>
</dbReference>
<dbReference type="Pfam" id="PF25601">
    <property type="entry name" value="AAA_lid_14"/>
    <property type="match status" value="1"/>
</dbReference>
<dbReference type="PATRIC" id="fig|879567.3.peg.3431"/>
<dbReference type="InterPro" id="IPR002197">
    <property type="entry name" value="HTH_Fis"/>
</dbReference>
<dbReference type="NCBIfam" id="TIGR00229">
    <property type="entry name" value="sensory_box"/>
    <property type="match status" value="1"/>
</dbReference>
<keyword evidence="3" id="KW-0805">Transcription regulation</keyword>
<dbReference type="Proteomes" id="UP000011724">
    <property type="component" value="Chromosome"/>
</dbReference>
<dbReference type="SMART" id="SM00382">
    <property type="entry name" value="AAA"/>
    <property type="match status" value="1"/>
</dbReference>
<dbReference type="Pfam" id="PF00989">
    <property type="entry name" value="PAS"/>
    <property type="match status" value="1"/>
</dbReference>